<dbReference type="PANTHER" id="PTHR35526">
    <property type="entry name" value="ANTI-SIGMA-F FACTOR RSBW-RELATED"/>
    <property type="match status" value="1"/>
</dbReference>
<accession>A0ABS3RDQ4</accession>
<feature type="domain" description="Histidine kinase/HSP90-like ATPase" evidence="2">
    <location>
        <begin position="41"/>
        <end position="152"/>
    </location>
</feature>
<dbReference type="InterPro" id="IPR036890">
    <property type="entry name" value="HATPase_C_sf"/>
</dbReference>
<keyword evidence="3" id="KW-0547">Nucleotide-binding</keyword>
<dbReference type="InterPro" id="IPR003594">
    <property type="entry name" value="HATPase_dom"/>
</dbReference>
<dbReference type="GO" id="GO:0005524">
    <property type="term" value="F:ATP binding"/>
    <property type="evidence" value="ECO:0007669"/>
    <property type="project" value="UniProtKB-KW"/>
</dbReference>
<name>A0ABS3RDQ4_9ACTN</name>
<dbReference type="SUPFAM" id="SSF55874">
    <property type="entry name" value="ATPase domain of HSP90 chaperone/DNA topoisomerase II/histidine kinase"/>
    <property type="match status" value="1"/>
</dbReference>
<dbReference type="CDD" id="cd16936">
    <property type="entry name" value="HATPase_RsbW-like"/>
    <property type="match status" value="1"/>
</dbReference>
<keyword evidence="3" id="KW-0067">ATP-binding</keyword>
<keyword evidence="1" id="KW-0418">Kinase</keyword>
<dbReference type="Proteomes" id="UP000666915">
    <property type="component" value="Unassembled WGS sequence"/>
</dbReference>
<dbReference type="Gene3D" id="3.30.565.10">
    <property type="entry name" value="Histidine kinase-like ATPase, C-terminal domain"/>
    <property type="match status" value="1"/>
</dbReference>
<keyword evidence="1" id="KW-0808">Transferase</keyword>
<protein>
    <submittedName>
        <fullName evidence="3">ATP-binding protein</fullName>
    </submittedName>
</protein>
<dbReference type="PANTHER" id="PTHR35526:SF3">
    <property type="entry name" value="ANTI-SIGMA-F FACTOR RSBW"/>
    <property type="match status" value="1"/>
</dbReference>
<dbReference type="EMBL" id="JAGEOK010000045">
    <property type="protein sequence ID" value="MBO2444356.1"/>
    <property type="molecule type" value="Genomic_DNA"/>
</dbReference>
<evidence type="ECO:0000256" key="1">
    <source>
        <dbReference type="ARBA" id="ARBA00022527"/>
    </source>
</evidence>
<keyword evidence="4" id="KW-1185">Reference proteome</keyword>
<gene>
    <name evidence="3" type="ORF">J4557_43245</name>
</gene>
<comment type="caution">
    <text evidence="3">The sequence shown here is derived from an EMBL/GenBank/DDBJ whole genome shotgun (WGS) entry which is preliminary data.</text>
</comment>
<dbReference type="RefSeq" id="WP_208272688.1">
    <property type="nucleotide sequence ID" value="NZ_BAAAGM010000102.1"/>
</dbReference>
<proteinExistence type="predicted"/>
<dbReference type="InterPro" id="IPR050267">
    <property type="entry name" value="Anti-sigma-factor_SerPK"/>
</dbReference>
<reference evidence="3 4" key="1">
    <citation type="submission" date="2021-03" db="EMBL/GenBank/DDBJ databases">
        <authorList>
            <person name="Kanchanasin P."/>
            <person name="Saeng-In P."/>
            <person name="Phongsopitanun W."/>
            <person name="Yuki M."/>
            <person name="Kudo T."/>
            <person name="Ohkuma M."/>
            <person name="Tanasupawat S."/>
        </authorList>
    </citation>
    <scope>NUCLEOTIDE SEQUENCE [LARGE SCALE GENOMIC DNA]</scope>
    <source>
        <strain evidence="3 4">L46</strain>
    </source>
</reference>
<organism evidence="3 4">
    <name type="scientific">Actinomadura nitritigenes</name>
    <dbReference type="NCBI Taxonomy" id="134602"/>
    <lineage>
        <taxon>Bacteria</taxon>
        <taxon>Bacillati</taxon>
        <taxon>Actinomycetota</taxon>
        <taxon>Actinomycetes</taxon>
        <taxon>Streptosporangiales</taxon>
        <taxon>Thermomonosporaceae</taxon>
        <taxon>Actinomadura</taxon>
    </lineage>
</organism>
<keyword evidence="1" id="KW-0723">Serine/threonine-protein kinase</keyword>
<sequence length="158" mass="16998">MAKVARGIHSWSGTRKIQRKGGDREVDGLADAFECCLKPIPEAAREARQLVSVAWAHWELGDDYMARLVVSELVTNAITASERVGGDPTIKVVCRLSGSCPVIEVWDGSDELPEMRHPALGDLGGRGLPLVACLSRGWTVEKRPGKGKIVRVELGGAA</sequence>
<dbReference type="Pfam" id="PF13581">
    <property type="entry name" value="HATPase_c_2"/>
    <property type="match status" value="1"/>
</dbReference>
<evidence type="ECO:0000313" key="3">
    <source>
        <dbReference type="EMBL" id="MBO2444356.1"/>
    </source>
</evidence>
<evidence type="ECO:0000313" key="4">
    <source>
        <dbReference type="Proteomes" id="UP000666915"/>
    </source>
</evidence>
<evidence type="ECO:0000259" key="2">
    <source>
        <dbReference type="Pfam" id="PF13581"/>
    </source>
</evidence>